<dbReference type="EMBL" id="CARXXK010000003">
    <property type="protein sequence ID" value="CAI6362603.1"/>
    <property type="molecule type" value="Genomic_DNA"/>
</dbReference>
<keyword evidence="5" id="KW-0539">Nucleus</keyword>
<evidence type="ECO:0000256" key="1">
    <source>
        <dbReference type="ARBA" id="ARBA00004324"/>
    </source>
</evidence>
<keyword evidence="3" id="KW-0507">mRNA processing</keyword>
<feature type="region of interest" description="Disordered" evidence="6">
    <location>
        <begin position="728"/>
        <end position="781"/>
    </location>
</feature>
<protein>
    <recommendedName>
        <fullName evidence="7">MI domain-containing protein</fullName>
    </recommendedName>
</protein>
<dbReference type="PANTHER" id="PTHR18034">
    <property type="entry name" value="CELL CYCLE CONTROL PROTEIN CWF22-RELATED"/>
    <property type="match status" value="1"/>
</dbReference>
<dbReference type="GO" id="GO:0016607">
    <property type="term" value="C:nuclear speck"/>
    <property type="evidence" value="ECO:0007669"/>
    <property type="project" value="UniProtKB-SubCell"/>
</dbReference>
<comment type="caution">
    <text evidence="8">The sequence shown here is derived from an EMBL/GenBank/DDBJ whole genome shotgun (WGS) entry which is preliminary data.</text>
</comment>
<feature type="region of interest" description="Disordered" evidence="6">
    <location>
        <begin position="1"/>
        <end position="157"/>
    </location>
</feature>
<feature type="region of interest" description="Disordered" evidence="6">
    <location>
        <begin position="467"/>
        <end position="509"/>
    </location>
</feature>
<dbReference type="PANTHER" id="PTHR18034:SF3">
    <property type="entry name" value="PRE-MRNA-SPLICING FACTOR CWC22 HOMOLOG"/>
    <property type="match status" value="1"/>
</dbReference>
<dbReference type="InterPro" id="IPR016024">
    <property type="entry name" value="ARM-type_fold"/>
</dbReference>
<feature type="compositionally biased region" description="Basic and acidic residues" evidence="6">
    <location>
        <begin position="90"/>
        <end position="108"/>
    </location>
</feature>
<name>A0AAV0X343_9HEMI</name>
<dbReference type="InterPro" id="IPR050781">
    <property type="entry name" value="CWC22_splicing_factor"/>
</dbReference>
<evidence type="ECO:0000259" key="7">
    <source>
        <dbReference type="PROSITE" id="PS51366"/>
    </source>
</evidence>
<keyword evidence="9" id="KW-1185">Reference proteome</keyword>
<evidence type="ECO:0000256" key="4">
    <source>
        <dbReference type="ARBA" id="ARBA00023187"/>
    </source>
</evidence>
<keyword evidence="4" id="KW-0508">mRNA splicing</keyword>
<comment type="similarity">
    <text evidence="2">Belongs to the CWC22 family.</text>
</comment>
<dbReference type="PROSITE" id="PS51366">
    <property type="entry name" value="MI"/>
    <property type="match status" value="1"/>
</dbReference>
<proteinExistence type="inferred from homology"/>
<dbReference type="FunFam" id="1.25.40.180:FF:000004">
    <property type="entry name" value="pre-mRNA-splicing factor CWC22 homolog"/>
    <property type="match status" value="1"/>
</dbReference>
<feature type="compositionally biased region" description="Basic and acidic residues" evidence="6">
    <location>
        <begin position="68"/>
        <end position="81"/>
    </location>
</feature>
<dbReference type="Pfam" id="PF02847">
    <property type="entry name" value="MA3"/>
    <property type="match status" value="1"/>
</dbReference>
<dbReference type="InterPro" id="IPR003890">
    <property type="entry name" value="MIF4G-like_typ-3"/>
</dbReference>
<feature type="compositionally biased region" description="Low complexity" evidence="6">
    <location>
        <begin position="737"/>
        <end position="781"/>
    </location>
</feature>
<reference evidence="8 9" key="1">
    <citation type="submission" date="2023-01" db="EMBL/GenBank/DDBJ databases">
        <authorList>
            <person name="Whitehead M."/>
        </authorList>
    </citation>
    <scope>NUCLEOTIDE SEQUENCE [LARGE SCALE GENOMIC DNA]</scope>
</reference>
<dbReference type="GO" id="GO:0000398">
    <property type="term" value="P:mRNA splicing, via spliceosome"/>
    <property type="evidence" value="ECO:0007669"/>
    <property type="project" value="TreeGrafter"/>
</dbReference>
<evidence type="ECO:0000256" key="5">
    <source>
        <dbReference type="ARBA" id="ARBA00023242"/>
    </source>
</evidence>
<dbReference type="InterPro" id="IPR003891">
    <property type="entry name" value="Initiation_fac_eIF4g_MI"/>
</dbReference>
<comment type="subcellular location">
    <subcellularLocation>
        <location evidence="1">Nucleus speckle</location>
    </subcellularLocation>
</comment>
<dbReference type="GO" id="GO:0071013">
    <property type="term" value="C:catalytic step 2 spliceosome"/>
    <property type="evidence" value="ECO:0007669"/>
    <property type="project" value="TreeGrafter"/>
</dbReference>
<dbReference type="SUPFAM" id="SSF48371">
    <property type="entry name" value="ARM repeat"/>
    <property type="match status" value="1"/>
</dbReference>
<evidence type="ECO:0000313" key="9">
    <source>
        <dbReference type="Proteomes" id="UP001160148"/>
    </source>
</evidence>
<dbReference type="Gene3D" id="1.25.40.180">
    <property type="match status" value="1"/>
</dbReference>
<accession>A0AAV0X343</accession>
<evidence type="ECO:0000256" key="6">
    <source>
        <dbReference type="SAM" id="MobiDB-lite"/>
    </source>
</evidence>
<feature type="compositionally biased region" description="Acidic residues" evidence="6">
    <location>
        <begin position="125"/>
        <end position="136"/>
    </location>
</feature>
<sequence length="781" mass="88492">MESKVCKVINTKRIHSDDDDDNINSKHTKRHTSQDRQSTKDKSDKGGSRNYEELKVGDPYYSGGTASDNRKSGDRYKDESRHRRRHRSRDRQEKENRSRNADGKKEEQIGAPYYSGGIAGIDERESGEETSSDEDDKIGQRYYSTETADTQRKNSENYWNKYAKKDKRPNGDVSDVPLHQKKTVELLTSKTGGAYIPPAKLRMMQESITDKSSAAYQRIAWEALKKSIHGLTNKINVDNIGKVTRDLLRENIVRGRGLLCRSIMQAQLASTTYTHVYAALVAIINTKFPNIGELLLTRCIVQFKRAYRRSEKSQCLGSVTFIAHLINQSVAHEILALELLTLFVETPTEDSIEVAVAFLKECGQKMSQVSKKGMNAIFDMLRNILHDGQLDKRVQYMIEVMFQIRKDGFKDHPAVIEQLDLVPEEDQFTHLLTLDSAKDTQDILNVYKFDTDFESNEERYKSLRAEILGSDNEDDSASENEGDDDDDDDDDDDEEDNGEEKEGEGKVIIDNTETNMISLRKTIYLTIHSSLDYEECAHKLMKMQLKPGQEIEMCHMFLDCCGEQRTYEKFFGLLAQRFCQINNVFIEPLEKIFIDSYATVHRLETNKLRNVARFFAHLLFTDSISWAVLSTIHLNEDETTSSSRIYIKILFQELAEHMGLNKLNARVQNPELKLAFEGIFPKDNPKNTRFSINFFTSIGLGGLTDELRDFLKVQPKQVPAIAQIIDQLSESSDSDSDSSSSSSSSSSDSSSSSSSSSGSSNSSSSSSSSSNSSSNKSKYYR</sequence>
<dbReference type="SMART" id="SM00543">
    <property type="entry name" value="MIF4G"/>
    <property type="match status" value="1"/>
</dbReference>
<dbReference type="GO" id="GO:0003723">
    <property type="term" value="F:RNA binding"/>
    <property type="evidence" value="ECO:0007669"/>
    <property type="project" value="InterPro"/>
</dbReference>
<feature type="compositionally biased region" description="Acidic residues" evidence="6">
    <location>
        <begin position="471"/>
        <end position="502"/>
    </location>
</feature>
<feature type="compositionally biased region" description="Basic and acidic residues" evidence="6">
    <location>
        <begin position="32"/>
        <end position="56"/>
    </location>
</feature>
<feature type="domain" description="MI" evidence="7">
    <location>
        <begin position="518"/>
        <end position="634"/>
    </location>
</feature>
<dbReference type="AlphaFoldDB" id="A0AAV0X343"/>
<dbReference type="Pfam" id="PF02854">
    <property type="entry name" value="MIF4G"/>
    <property type="match status" value="1"/>
</dbReference>
<organism evidence="8 9">
    <name type="scientific">Macrosiphum euphorbiae</name>
    <name type="common">potato aphid</name>
    <dbReference type="NCBI Taxonomy" id="13131"/>
    <lineage>
        <taxon>Eukaryota</taxon>
        <taxon>Metazoa</taxon>
        <taxon>Ecdysozoa</taxon>
        <taxon>Arthropoda</taxon>
        <taxon>Hexapoda</taxon>
        <taxon>Insecta</taxon>
        <taxon>Pterygota</taxon>
        <taxon>Neoptera</taxon>
        <taxon>Paraneoptera</taxon>
        <taxon>Hemiptera</taxon>
        <taxon>Sternorrhyncha</taxon>
        <taxon>Aphidomorpha</taxon>
        <taxon>Aphidoidea</taxon>
        <taxon>Aphididae</taxon>
        <taxon>Macrosiphini</taxon>
        <taxon>Macrosiphum</taxon>
    </lineage>
</organism>
<evidence type="ECO:0000256" key="3">
    <source>
        <dbReference type="ARBA" id="ARBA00022664"/>
    </source>
</evidence>
<gene>
    <name evidence="8" type="ORF">MEUPH1_LOCUS17659</name>
</gene>
<evidence type="ECO:0000313" key="8">
    <source>
        <dbReference type="EMBL" id="CAI6362603.1"/>
    </source>
</evidence>
<dbReference type="Proteomes" id="UP001160148">
    <property type="component" value="Unassembled WGS sequence"/>
</dbReference>
<evidence type="ECO:0000256" key="2">
    <source>
        <dbReference type="ARBA" id="ARBA00006856"/>
    </source>
</evidence>
<dbReference type="SMART" id="SM00544">
    <property type="entry name" value="MA3"/>
    <property type="match status" value="1"/>
</dbReference>